<evidence type="ECO:0000313" key="2">
    <source>
        <dbReference type="Proteomes" id="UP000294746"/>
    </source>
</evidence>
<dbReference type="Proteomes" id="UP000294746">
    <property type="component" value="Unassembled WGS sequence"/>
</dbReference>
<comment type="caution">
    <text evidence="1">The sequence shown here is derived from an EMBL/GenBank/DDBJ whole genome shotgun (WGS) entry which is preliminary data.</text>
</comment>
<dbReference type="AlphaFoldDB" id="A0A4R2S9Y4"/>
<name>A0A4R2S9Y4_9BACL</name>
<gene>
    <name evidence="1" type="ORF">EDD57_11143</name>
</gene>
<dbReference type="OrthoDB" id="384737at2"/>
<evidence type="ECO:0000313" key="1">
    <source>
        <dbReference type="EMBL" id="TCP69246.1"/>
    </source>
</evidence>
<dbReference type="InterPro" id="IPR036770">
    <property type="entry name" value="Ankyrin_rpt-contain_sf"/>
</dbReference>
<dbReference type="SUPFAM" id="SSF48403">
    <property type="entry name" value="Ankyrin repeat"/>
    <property type="match status" value="1"/>
</dbReference>
<accession>A0A4R2S9Y4</accession>
<evidence type="ECO:0008006" key="3">
    <source>
        <dbReference type="Google" id="ProtNLM"/>
    </source>
</evidence>
<dbReference type="RefSeq" id="WP_131848446.1">
    <property type="nucleotide sequence ID" value="NZ_SLXV01000011.1"/>
</dbReference>
<reference evidence="1 2" key="1">
    <citation type="submission" date="2019-03" db="EMBL/GenBank/DDBJ databases">
        <title>Genomic Encyclopedia of Type Strains, Phase IV (KMG-IV): sequencing the most valuable type-strain genomes for metagenomic binning, comparative biology and taxonomic classification.</title>
        <authorList>
            <person name="Goeker M."/>
        </authorList>
    </citation>
    <scope>NUCLEOTIDE SEQUENCE [LARGE SCALE GENOMIC DNA]</scope>
    <source>
        <strain evidence="1 2">DSM 46831</strain>
    </source>
</reference>
<protein>
    <recommendedName>
        <fullName evidence="3">Ankyrin repeat protein</fullName>
    </recommendedName>
</protein>
<proteinExistence type="predicted"/>
<keyword evidence="2" id="KW-1185">Reference proteome</keyword>
<dbReference type="EMBL" id="SLXV01000011">
    <property type="protein sequence ID" value="TCP69246.1"/>
    <property type="molecule type" value="Genomic_DNA"/>
</dbReference>
<organism evidence="1 2">
    <name type="scientific">Baia soyae</name>
    <dbReference type="NCBI Taxonomy" id="1544746"/>
    <lineage>
        <taxon>Bacteria</taxon>
        <taxon>Bacillati</taxon>
        <taxon>Bacillota</taxon>
        <taxon>Bacilli</taxon>
        <taxon>Bacillales</taxon>
        <taxon>Thermoactinomycetaceae</taxon>
        <taxon>Baia</taxon>
    </lineage>
</organism>
<sequence>MTTAENKKEKVRIPDEMVRNFVASAHMDFDTIKEMLEQEPGLLYAAWNWGNEDWETALGAASHVGRKDIALFLIEKGARIDIFTAAMLGNLDIVKTMLDSFPEMIHAKGPHGIPLIVHAQMGGEEAKNVFDYLISLEKEQGQSN</sequence>
<dbReference type="Gene3D" id="1.25.40.20">
    <property type="entry name" value="Ankyrin repeat-containing domain"/>
    <property type="match status" value="1"/>
</dbReference>